<accession>A0A1Q4V9P6</accession>
<name>A0A1Q4V9P6_9ACTN</name>
<dbReference type="Proteomes" id="UP000186455">
    <property type="component" value="Unassembled WGS sequence"/>
</dbReference>
<comment type="caution">
    <text evidence="1">The sequence shown here is derived from an EMBL/GenBank/DDBJ whole genome shotgun (WGS) entry which is preliminary data.</text>
</comment>
<protein>
    <submittedName>
        <fullName evidence="1">Uncharacterized protein</fullName>
    </submittedName>
</protein>
<sequence length="87" mass="9424">MASATDDALACCWEHTRDLAKATAAGSEPDRSCGLPLSALFPGEWDRVVRRTRETHARFLAHASATLGTAMPTVVEQRMVRAPESGR</sequence>
<gene>
    <name evidence="1" type="ORF">AB852_09140</name>
</gene>
<evidence type="ECO:0000313" key="2">
    <source>
        <dbReference type="Proteomes" id="UP000186455"/>
    </source>
</evidence>
<evidence type="ECO:0000313" key="1">
    <source>
        <dbReference type="EMBL" id="OKH94449.1"/>
    </source>
</evidence>
<keyword evidence="2" id="KW-1185">Reference proteome</keyword>
<proteinExistence type="predicted"/>
<dbReference type="EMBL" id="LFBV01000002">
    <property type="protein sequence ID" value="OKH94449.1"/>
    <property type="molecule type" value="Genomic_DNA"/>
</dbReference>
<organism evidence="1 2">
    <name type="scientific">Streptomyces uncialis</name>
    <dbReference type="NCBI Taxonomy" id="1048205"/>
    <lineage>
        <taxon>Bacteria</taxon>
        <taxon>Bacillati</taxon>
        <taxon>Actinomycetota</taxon>
        <taxon>Actinomycetes</taxon>
        <taxon>Kitasatosporales</taxon>
        <taxon>Streptomycetaceae</taxon>
        <taxon>Streptomyces</taxon>
    </lineage>
</organism>
<dbReference type="AlphaFoldDB" id="A0A1Q4V9P6"/>
<reference evidence="1 2" key="1">
    <citation type="submission" date="2015-06" db="EMBL/GenBank/DDBJ databases">
        <title>Cloning and characterization of the uncialamcin biosynthetic gene cluster.</title>
        <authorList>
            <person name="Yan X."/>
            <person name="Huang T."/>
            <person name="Ge H."/>
            <person name="Shen B."/>
        </authorList>
    </citation>
    <scope>NUCLEOTIDE SEQUENCE [LARGE SCALE GENOMIC DNA]</scope>
    <source>
        <strain evidence="1 2">DCA2648</strain>
    </source>
</reference>